<dbReference type="Pfam" id="PF00085">
    <property type="entry name" value="Thioredoxin"/>
    <property type="match status" value="1"/>
</dbReference>
<evidence type="ECO:0000313" key="3">
    <source>
        <dbReference type="Proteomes" id="UP000666369"/>
    </source>
</evidence>
<protein>
    <submittedName>
        <fullName evidence="2">Thioredoxin family protein</fullName>
    </submittedName>
</protein>
<dbReference type="Gene3D" id="3.40.30.10">
    <property type="entry name" value="Glutaredoxin"/>
    <property type="match status" value="1"/>
</dbReference>
<evidence type="ECO:0000313" key="2">
    <source>
        <dbReference type="EMBL" id="NGZ86641.1"/>
    </source>
</evidence>
<name>A0ABX0FQ72_9BURK</name>
<reference evidence="3" key="2">
    <citation type="submission" date="2023-07" db="EMBL/GenBank/DDBJ databases">
        <title>Duganella aceri sp. nov., isolated from tree sap.</title>
        <authorList>
            <person name="Kim I.S."/>
        </authorList>
    </citation>
    <scope>NUCLEOTIDE SEQUENCE [LARGE SCALE GENOMIC DNA]</scope>
    <source>
        <strain evidence="3">SAP-35</strain>
    </source>
</reference>
<proteinExistence type="predicted"/>
<dbReference type="SUPFAM" id="SSF52833">
    <property type="entry name" value="Thioredoxin-like"/>
    <property type="match status" value="1"/>
</dbReference>
<keyword evidence="3" id="KW-1185">Reference proteome</keyword>
<dbReference type="InterPro" id="IPR036249">
    <property type="entry name" value="Thioredoxin-like_sf"/>
</dbReference>
<feature type="domain" description="Thioredoxin" evidence="1">
    <location>
        <begin position="13"/>
        <end position="100"/>
    </location>
</feature>
<dbReference type="RefSeq" id="WP_166106478.1">
    <property type="nucleotide sequence ID" value="NZ_JAADJT010000009.1"/>
</dbReference>
<dbReference type="Proteomes" id="UP000666369">
    <property type="component" value="Unassembled WGS sequence"/>
</dbReference>
<accession>A0ABX0FQ72</accession>
<gene>
    <name evidence="2" type="ORF">GW587_20555</name>
</gene>
<evidence type="ECO:0000259" key="1">
    <source>
        <dbReference type="Pfam" id="PF00085"/>
    </source>
</evidence>
<dbReference type="EMBL" id="JAADJT010000009">
    <property type="protein sequence ID" value="NGZ86641.1"/>
    <property type="molecule type" value="Genomic_DNA"/>
</dbReference>
<dbReference type="InterPro" id="IPR013766">
    <property type="entry name" value="Thioredoxin_domain"/>
</dbReference>
<dbReference type="CDD" id="cd02947">
    <property type="entry name" value="TRX_family"/>
    <property type="match status" value="1"/>
</dbReference>
<sequence>MKTRYTAEAPQRAEIDALKGAVMLEFGANWCGHCMAAQAPLAEAYAGHDGVAHYKVEDGPGRPLGRSFRVKLWPTMIFLRDGQEVARVVRPLAPDDIAAAFAQIDIKG</sequence>
<organism evidence="2 3">
    <name type="scientific">Duganella aceris</name>
    <dbReference type="NCBI Taxonomy" id="2703883"/>
    <lineage>
        <taxon>Bacteria</taxon>
        <taxon>Pseudomonadati</taxon>
        <taxon>Pseudomonadota</taxon>
        <taxon>Betaproteobacteria</taxon>
        <taxon>Burkholderiales</taxon>
        <taxon>Oxalobacteraceae</taxon>
        <taxon>Telluria group</taxon>
        <taxon>Duganella</taxon>
    </lineage>
</organism>
<comment type="caution">
    <text evidence="2">The sequence shown here is derived from an EMBL/GenBank/DDBJ whole genome shotgun (WGS) entry which is preliminary data.</text>
</comment>
<reference evidence="2 3" key="1">
    <citation type="submission" date="2020-01" db="EMBL/GenBank/DDBJ databases">
        <authorList>
            <person name="Lee S.D."/>
        </authorList>
    </citation>
    <scope>NUCLEOTIDE SEQUENCE [LARGE SCALE GENOMIC DNA]</scope>
    <source>
        <strain evidence="2 3">SAP-35</strain>
    </source>
</reference>